<accession>T1JX67</accession>
<dbReference type="EMBL" id="CAEY01000824">
    <property type="status" value="NOT_ANNOTATED_CDS"/>
    <property type="molecule type" value="Genomic_DNA"/>
</dbReference>
<keyword evidence="6" id="KW-1185">Reference proteome</keyword>
<dbReference type="eggNOG" id="KOG3825">
    <property type="taxonomic scope" value="Eukaryota"/>
</dbReference>
<dbReference type="GO" id="GO:2001256">
    <property type="term" value="P:regulation of store-operated calcium entry"/>
    <property type="evidence" value="ECO:0007669"/>
    <property type="project" value="InterPro"/>
</dbReference>
<evidence type="ECO:0000313" key="5">
    <source>
        <dbReference type="EnsemblMetazoa" id="tetur02g10870.1"/>
    </source>
</evidence>
<dbReference type="InterPro" id="IPR009567">
    <property type="entry name" value="SARAF"/>
</dbReference>
<feature type="compositionally biased region" description="Basic and acidic residues" evidence="3">
    <location>
        <begin position="378"/>
        <end position="395"/>
    </location>
</feature>
<keyword evidence="4" id="KW-0472">Membrane</keyword>
<dbReference type="Pfam" id="PF03265">
    <property type="entry name" value="DNase_II"/>
    <property type="match status" value="1"/>
</dbReference>
<dbReference type="HOGENOM" id="CLU_308233_0_0_1"/>
<evidence type="ECO:0000313" key="6">
    <source>
        <dbReference type="Proteomes" id="UP000015104"/>
    </source>
</evidence>
<feature type="compositionally biased region" description="Pro residues" evidence="3">
    <location>
        <begin position="336"/>
        <end position="346"/>
    </location>
</feature>
<reference evidence="5" key="2">
    <citation type="submission" date="2015-06" db="UniProtKB">
        <authorList>
            <consortium name="EnsemblMetazoa"/>
        </authorList>
    </citation>
    <scope>IDENTIFICATION</scope>
</reference>
<sequence>MKIMADVCSLSSFNERERDRQETESQNRAQSFSYYLHISLISTDSIEKIDSRGTEVRVFLAAEYVDPKGKLLSKTMQLFQFAANVRALPVKGFLVVPNNVKSFPDSETPPGLPIKDEIKMKLVLSFFVLFLIEQVVSKSDRVKLKDVQVLTLQKGKYTEARRTRRMHQLMCVGGTARCSFIPETVQCYNRGWDGRTINWECKADMDKKYSFGLLEVNCEGYEHPDDDYILAGSCGLEFTINVADGVPRQRNFNPPPYPKSMTPDNSGLGSQLIFIIFLVFGALFFIIHIYYNPLESPRNAHEPSARVSPKNQNVTEKTKTQPKCTKTSPRNAHEPSAPPPPPPPGFRPDCFGNDTDFNPLSIDLNELNEYESPPIYEAHSKKNSKEYDSNKEYHYRPASSTKGNSKSPPKREKVPDHLQHSSSIEPQHSSRHHSIDDTSDSDSSHSSSSSSSVHMDDEAYCKGDPNPPPYDHGSVPWRGPETRAEDGPGFGTAFVSVGLLGYLFARNLAGPSYTRKSFSSSTHRNNSNFGKTYASTETEIETKAGYATTKRPVCFISLTMILNFYNQLFILFVIFNSISDIHSSLQCKDDLGNDVDWSVVYKIPKESKNYQSNGLQTVYVTSNGETSWTPSKYSINNIENIIGSTLLPLYSSSPSVNYILYSDQPSKGEHISDNGHSKGVLIFDSSSGFWLIHSVPSFPNDPNISPKYDYPDSGEVNGQIFLCISFKTQAALPKIVHQLLYIRPHVYSNSVSETMVQQIPELAALINKKWIKQSYSQSDFETLGGQTFTSFSKSPSAHLDIYSQIAAPSLKIDLLAETWRKGAGGPLPSECNLTYQVVNIDQVSIIYPDKPAVWSYTEDHSKWAISVESNTPIVCVGDTNRMASQAKRGGGLVCMKNQKVWKTLHSSVHQIESCPRTSSKKDKSMLTRIINFFTSIFTTKFSLPAKTLTKDRTKKELR</sequence>
<dbReference type="GO" id="GO:0006309">
    <property type="term" value="P:apoptotic DNA fragmentation"/>
    <property type="evidence" value="ECO:0007669"/>
    <property type="project" value="TreeGrafter"/>
</dbReference>
<feature type="transmembrane region" description="Helical" evidence="4">
    <location>
        <begin position="268"/>
        <end position="291"/>
    </location>
</feature>
<dbReference type="PANTHER" id="PTHR10858:SF23">
    <property type="entry name" value="DEOXYRIBONUCLEASE II"/>
    <property type="match status" value="1"/>
</dbReference>
<keyword evidence="4" id="KW-1133">Transmembrane helix</keyword>
<name>T1JX67_TETUR</name>
<dbReference type="Proteomes" id="UP000015104">
    <property type="component" value="Unassembled WGS sequence"/>
</dbReference>
<evidence type="ECO:0000256" key="4">
    <source>
        <dbReference type="SAM" id="Phobius"/>
    </source>
</evidence>
<keyword evidence="2" id="KW-0378">Hydrolase</keyword>
<dbReference type="EnsemblMetazoa" id="tetur02g10870.1">
    <property type="protein sequence ID" value="tetur02g10870.1"/>
    <property type="gene ID" value="tetur02g10870"/>
</dbReference>
<feature type="compositionally biased region" description="Polar residues" evidence="3">
    <location>
        <begin position="398"/>
        <end position="407"/>
    </location>
</feature>
<comment type="similarity">
    <text evidence="1">Belongs to the DNase II family.</text>
</comment>
<feature type="region of interest" description="Disordered" evidence="3">
    <location>
        <begin position="299"/>
        <end position="358"/>
    </location>
</feature>
<dbReference type="AlphaFoldDB" id="T1JX67"/>
<feature type="compositionally biased region" description="Low complexity" evidence="3">
    <location>
        <begin position="444"/>
        <end position="453"/>
    </location>
</feature>
<keyword evidence="4" id="KW-0812">Transmembrane</keyword>
<organism evidence="5 6">
    <name type="scientific">Tetranychus urticae</name>
    <name type="common">Two-spotted spider mite</name>
    <dbReference type="NCBI Taxonomy" id="32264"/>
    <lineage>
        <taxon>Eukaryota</taxon>
        <taxon>Metazoa</taxon>
        <taxon>Ecdysozoa</taxon>
        <taxon>Arthropoda</taxon>
        <taxon>Chelicerata</taxon>
        <taxon>Arachnida</taxon>
        <taxon>Acari</taxon>
        <taxon>Acariformes</taxon>
        <taxon>Trombidiformes</taxon>
        <taxon>Prostigmata</taxon>
        <taxon>Eleutherengona</taxon>
        <taxon>Raphignathae</taxon>
        <taxon>Tetranychoidea</taxon>
        <taxon>Tetranychidae</taxon>
        <taxon>Tetranychus</taxon>
    </lineage>
</organism>
<dbReference type="CDD" id="cd09121">
    <property type="entry name" value="PLDc_DNaseII_2"/>
    <property type="match status" value="1"/>
</dbReference>
<feature type="compositionally biased region" description="Basic and acidic residues" evidence="3">
    <location>
        <begin position="409"/>
        <end position="419"/>
    </location>
</feature>
<proteinExistence type="inferred from homology"/>
<dbReference type="CDD" id="cd09120">
    <property type="entry name" value="PLDc_DNaseII_1"/>
    <property type="match status" value="1"/>
</dbReference>
<feature type="region of interest" description="Disordered" evidence="3">
    <location>
        <begin position="373"/>
        <end position="484"/>
    </location>
</feature>
<feature type="transmembrane region" description="Helical" evidence="4">
    <location>
        <begin position="553"/>
        <end position="575"/>
    </location>
</feature>
<reference evidence="6" key="1">
    <citation type="submission" date="2011-08" db="EMBL/GenBank/DDBJ databases">
        <authorList>
            <person name="Rombauts S."/>
        </authorList>
    </citation>
    <scope>NUCLEOTIDE SEQUENCE</scope>
    <source>
        <strain evidence="6">London</strain>
    </source>
</reference>
<evidence type="ECO:0000256" key="3">
    <source>
        <dbReference type="SAM" id="MobiDB-lite"/>
    </source>
</evidence>
<evidence type="ECO:0000256" key="2">
    <source>
        <dbReference type="ARBA" id="ARBA00022801"/>
    </source>
</evidence>
<dbReference type="InterPro" id="IPR004947">
    <property type="entry name" value="DNase_II"/>
</dbReference>
<protein>
    <submittedName>
        <fullName evidence="5">Uncharacterized protein</fullName>
    </submittedName>
</protein>
<evidence type="ECO:0000256" key="1">
    <source>
        <dbReference type="ARBA" id="ARBA00007527"/>
    </source>
</evidence>
<dbReference type="PANTHER" id="PTHR10858">
    <property type="entry name" value="DEOXYRIBONUCLEASE II"/>
    <property type="match status" value="1"/>
</dbReference>
<dbReference type="Pfam" id="PF06682">
    <property type="entry name" value="SARAF"/>
    <property type="match status" value="1"/>
</dbReference>
<feature type="compositionally biased region" description="Polar residues" evidence="3">
    <location>
        <begin position="309"/>
        <end position="330"/>
    </location>
</feature>
<dbReference type="GO" id="GO:0004531">
    <property type="term" value="F:deoxyribonuclease II activity"/>
    <property type="evidence" value="ECO:0007669"/>
    <property type="project" value="InterPro"/>
</dbReference>
<dbReference type="GO" id="GO:0005789">
    <property type="term" value="C:endoplasmic reticulum membrane"/>
    <property type="evidence" value="ECO:0007669"/>
    <property type="project" value="InterPro"/>
</dbReference>